<keyword evidence="7 8" id="KW-0472">Membrane</keyword>
<evidence type="ECO:0000313" key="12">
    <source>
        <dbReference type="Proteomes" id="UP000039865"/>
    </source>
</evidence>
<dbReference type="Proteomes" id="UP000039865">
    <property type="component" value="Unassembled WGS sequence"/>
</dbReference>
<evidence type="ECO:0000256" key="2">
    <source>
        <dbReference type="ARBA" id="ARBA00006375"/>
    </source>
</evidence>
<evidence type="ECO:0000256" key="1">
    <source>
        <dbReference type="ARBA" id="ARBA00004141"/>
    </source>
</evidence>
<dbReference type="GO" id="GO:0055085">
    <property type="term" value="P:transmembrane transport"/>
    <property type="evidence" value="ECO:0007669"/>
    <property type="project" value="InterPro"/>
</dbReference>
<keyword evidence="6 10" id="KW-1133">Transmembrane helix</keyword>
<dbReference type="FunCoup" id="A0A077ZM78">
    <property type="interactions" value="360"/>
</dbReference>
<feature type="repeat" description="Solcar" evidence="8">
    <location>
        <begin position="112"/>
        <end position="198"/>
    </location>
</feature>
<evidence type="ECO:0000256" key="4">
    <source>
        <dbReference type="ARBA" id="ARBA00022692"/>
    </source>
</evidence>
<evidence type="ECO:0000256" key="6">
    <source>
        <dbReference type="ARBA" id="ARBA00022989"/>
    </source>
</evidence>
<dbReference type="SUPFAM" id="SSF103506">
    <property type="entry name" value="Mitochondrial carrier"/>
    <property type="match status" value="1"/>
</dbReference>
<name>A0A077ZM78_STYLE</name>
<reference evidence="11 12" key="1">
    <citation type="submission" date="2014-06" db="EMBL/GenBank/DDBJ databases">
        <authorList>
            <person name="Swart Estienne"/>
        </authorList>
    </citation>
    <scope>NUCLEOTIDE SEQUENCE [LARGE SCALE GENOMIC DNA]</scope>
    <source>
        <strain evidence="11 12">130c</strain>
    </source>
</reference>
<evidence type="ECO:0000256" key="5">
    <source>
        <dbReference type="ARBA" id="ARBA00022737"/>
    </source>
</evidence>
<feature type="transmembrane region" description="Helical" evidence="10">
    <location>
        <begin position="174"/>
        <end position="192"/>
    </location>
</feature>
<dbReference type="OMA" id="RIMLSHE"/>
<evidence type="ECO:0000256" key="9">
    <source>
        <dbReference type="RuleBase" id="RU000488"/>
    </source>
</evidence>
<evidence type="ECO:0000256" key="7">
    <source>
        <dbReference type="ARBA" id="ARBA00023136"/>
    </source>
</evidence>
<organism evidence="11 12">
    <name type="scientific">Stylonychia lemnae</name>
    <name type="common">Ciliate</name>
    <dbReference type="NCBI Taxonomy" id="5949"/>
    <lineage>
        <taxon>Eukaryota</taxon>
        <taxon>Sar</taxon>
        <taxon>Alveolata</taxon>
        <taxon>Ciliophora</taxon>
        <taxon>Intramacronucleata</taxon>
        <taxon>Spirotrichea</taxon>
        <taxon>Stichotrichia</taxon>
        <taxon>Sporadotrichida</taxon>
        <taxon>Oxytrichidae</taxon>
        <taxon>Stylonychinae</taxon>
        <taxon>Stylonychia</taxon>
    </lineage>
</organism>
<dbReference type="InterPro" id="IPR018108">
    <property type="entry name" value="MCP_transmembrane"/>
</dbReference>
<evidence type="ECO:0000256" key="8">
    <source>
        <dbReference type="PROSITE-ProRule" id="PRU00282"/>
    </source>
</evidence>
<dbReference type="GO" id="GO:0016020">
    <property type="term" value="C:membrane"/>
    <property type="evidence" value="ECO:0007669"/>
    <property type="project" value="UniProtKB-SubCell"/>
</dbReference>
<dbReference type="EMBL" id="CCKQ01000035">
    <property type="protein sequence ID" value="CDW71097.1"/>
    <property type="molecule type" value="Genomic_DNA"/>
</dbReference>
<keyword evidence="5" id="KW-0677">Repeat</keyword>
<keyword evidence="3 9" id="KW-0813">Transport</keyword>
<sequence length="204" mass="22884">MLASFPSTGILNVNVQHMLAAATGEICQALIRNPFEVIKQNLQVGNYKNMIECSIDIFKHKSLAGFYSGYLSFIMREIPFSSIQFPFYEILKMMQIKLIAYRKNIDENIVEIPSLVNGINGSIAGSFSGFIVTPFDVAKTRLMTTNVKDKLPSTGAILKEIYHEDGLKGLYKGAAIRMMYLGVGGFAFFGIYEKIKQTLIKHYE</sequence>
<comment type="similarity">
    <text evidence="2 9">Belongs to the mitochondrial carrier (TC 2.A.29) family.</text>
</comment>
<dbReference type="PRINTS" id="PR00926">
    <property type="entry name" value="MITOCARRIER"/>
</dbReference>
<proteinExistence type="inferred from homology"/>
<keyword evidence="4 8" id="KW-0812">Transmembrane</keyword>
<dbReference type="OrthoDB" id="276989at2759"/>
<evidence type="ECO:0000256" key="3">
    <source>
        <dbReference type="ARBA" id="ARBA00022448"/>
    </source>
</evidence>
<dbReference type="Pfam" id="PF00153">
    <property type="entry name" value="Mito_carr"/>
    <property type="match status" value="2"/>
</dbReference>
<dbReference type="InterPro" id="IPR002067">
    <property type="entry name" value="MCP"/>
</dbReference>
<evidence type="ECO:0000313" key="11">
    <source>
        <dbReference type="EMBL" id="CDW71097.1"/>
    </source>
</evidence>
<dbReference type="Gene3D" id="1.50.40.10">
    <property type="entry name" value="Mitochondrial carrier domain"/>
    <property type="match status" value="1"/>
</dbReference>
<evidence type="ECO:0000256" key="10">
    <source>
        <dbReference type="SAM" id="Phobius"/>
    </source>
</evidence>
<protein>
    <submittedName>
        <fullName evidence="11">S-adenosylmethionine mitochondrial carrier protein</fullName>
    </submittedName>
</protein>
<accession>A0A077ZM78</accession>
<feature type="repeat" description="Solcar" evidence="8">
    <location>
        <begin position="12"/>
        <end position="94"/>
    </location>
</feature>
<keyword evidence="12" id="KW-1185">Reference proteome</keyword>
<comment type="subcellular location">
    <subcellularLocation>
        <location evidence="1">Membrane</location>
        <topology evidence="1">Multi-pass membrane protein</topology>
    </subcellularLocation>
</comment>
<dbReference type="AlphaFoldDB" id="A0A077ZM78"/>
<dbReference type="InterPro" id="IPR023395">
    <property type="entry name" value="MCP_dom_sf"/>
</dbReference>
<dbReference type="PANTHER" id="PTHR45667">
    <property type="entry name" value="S-ADENOSYLMETHIONINE MITOCHONDRIAL CARRIER PROTEIN"/>
    <property type="match status" value="1"/>
</dbReference>
<dbReference type="InParanoid" id="A0A077ZM78"/>
<gene>
    <name evidence="11" type="primary">Contig12803.g13663</name>
    <name evidence="11" type="ORF">STYLEM_36</name>
</gene>
<dbReference type="PROSITE" id="PS50920">
    <property type="entry name" value="SOLCAR"/>
    <property type="match status" value="2"/>
</dbReference>